<comment type="similarity">
    <text evidence="1">Belongs to the enoyl-CoA hydratase/isomerase family.</text>
</comment>
<accession>A0ABX5ASW3</accession>
<dbReference type="PANTHER" id="PTHR43459:SF1">
    <property type="entry name" value="EG:BACN32G11.4 PROTEIN"/>
    <property type="match status" value="1"/>
</dbReference>
<dbReference type="Gene3D" id="3.90.226.10">
    <property type="entry name" value="2-enoyl-CoA Hydratase, Chain A, domain 1"/>
    <property type="match status" value="1"/>
</dbReference>
<dbReference type="Pfam" id="PF00378">
    <property type="entry name" value="ECH_1"/>
    <property type="match status" value="1"/>
</dbReference>
<evidence type="ECO:0000313" key="3">
    <source>
        <dbReference type="Proteomes" id="UP000237755"/>
    </source>
</evidence>
<comment type="caution">
    <text evidence="2">The sequence shown here is derived from an EMBL/GenBank/DDBJ whole genome shotgun (WGS) entry which is preliminary data.</text>
</comment>
<evidence type="ECO:0000256" key="1">
    <source>
        <dbReference type="RuleBase" id="RU003707"/>
    </source>
</evidence>
<dbReference type="Proteomes" id="UP000237755">
    <property type="component" value="Unassembled WGS sequence"/>
</dbReference>
<dbReference type="InterPro" id="IPR018376">
    <property type="entry name" value="Enoyl-CoA_hyd/isom_CS"/>
</dbReference>
<dbReference type="PANTHER" id="PTHR43459">
    <property type="entry name" value="ENOYL-COA HYDRATASE"/>
    <property type="match status" value="1"/>
</dbReference>
<dbReference type="CDD" id="cd06558">
    <property type="entry name" value="crotonase-like"/>
    <property type="match status" value="1"/>
</dbReference>
<organism evidence="2 3">
    <name type="scientific">Microterricola pindariensis</name>
    <dbReference type="NCBI Taxonomy" id="478010"/>
    <lineage>
        <taxon>Bacteria</taxon>
        <taxon>Bacillati</taxon>
        <taxon>Actinomycetota</taxon>
        <taxon>Actinomycetes</taxon>
        <taxon>Micrococcales</taxon>
        <taxon>Microbacteriaceae</taxon>
        <taxon>Microterricola</taxon>
    </lineage>
</organism>
<reference evidence="2 3" key="1">
    <citation type="journal article" date="2008" name="Int. J. Syst. Evol. Microbiol.">
        <title>Leifsonia pindariensis sp. nov., isolated from the Pindari glacier of the Indian Himalayas, and emended description of the genus Leifsonia.</title>
        <authorList>
            <person name="Reddy G.S."/>
            <person name="Prabagaran S.R."/>
            <person name="Shivaji S."/>
        </authorList>
    </citation>
    <scope>NUCLEOTIDE SEQUENCE [LARGE SCALE GENOMIC DNA]</scope>
    <source>
        <strain evidence="2 3">PON 10</strain>
    </source>
</reference>
<keyword evidence="3" id="KW-1185">Reference proteome</keyword>
<dbReference type="RefSeq" id="WP_104477052.1">
    <property type="nucleotide sequence ID" value="NZ_MPZN01000068.1"/>
</dbReference>
<gene>
    <name evidence="2" type="ORF">GY24_14785</name>
</gene>
<dbReference type="InterPro" id="IPR001753">
    <property type="entry name" value="Enoyl-CoA_hydra/iso"/>
</dbReference>
<dbReference type="PROSITE" id="PS00166">
    <property type="entry name" value="ENOYL_COA_HYDRATASE"/>
    <property type="match status" value="1"/>
</dbReference>
<dbReference type="InterPro" id="IPR029045">
    <property type="entry name" value="ClpP/crotonase-like_dom_sf"/>
</dbReference>
<protein>
    <submittedName>
        <fullName evidence="2">Enoyl-CoA hydratase</fullName>
    </submittedName>
</protein>
<dbReference type="SUPFAM" id="SSF52096">
    <property type="entry name" value="ClpP/crotonase"/>
    <property type="match status" value="1"/>
</dbReference>
<evidence type="ECO:0000313" key="2">
    <source>
        <dbReference type="EMBL" id="PPL15166.1"/>
    </source>
</evidence>
<proteinExistence type="inferred from homology"/>
<sequence length="261" mass="27296">MSDSILFTVSDDGLAHVTLNRPERLNAINAEAAHRWREIAGEIARRDDIRAVLFDAAGRAFCAGGDVMEMAGLAATGPETGLDAGAAVRELADVIHAGHLLLRESGTPIVAAVQGVAAGGGLGFMLVADIIVASETARFASKYADVALTPDCGVTSLLPEAVGERRALELLLTPRTLTAAEALDWGLVTEVTAPDAVAERARAIADSWLGGVPAAFTEAKRLLRAARTRSFRESLDDEAVTIGAAFATPEARARVAAFARR</sequence>
<name>A0ABX5ASW3_9MICO</name>
<dbReference type="EMBL" id="MPZN01000068">
    <property type="protein sequence ID" value="PPL15166.1"/>
    <property type="molecule type" value="Genomic_DNA"/>
</dbReference>